<dbReference type="EMBL" id="SZNT01000792">
    <property type="protein sequence ID" value="TKH01020.1"/>
    <property type="molecule type" value="Genomic_DNA"/>
</dbReference>
<evidence type="ECO:0000313" key="2">
    <source>
        <dbReference type="EMBL" id="TKH01020.1"/>
    </source>
</evidence>
<organism evidence="2 3">
    <name type="scientific">Peribacillus simplex</name>
    <dbReference type="NCBI Taxonomy" id="1478"/>
    <lineage>
        <taxon>Bacteria</taxon>
        <taxon>Bacillati</taxon>
        <taxon>Bacillota</taxon>
        <taxon>Bacilli</taxon>
        <taxon>Bacillales</taxon>
        <taxon>Bacillaceae</taxon>
        <taxon>Peribacillus</taxon>
    </lineage>
</organism>
<feature type="non-terminal residue" evidence="2">
    <location>
        <position position="1"/>
    </location>
</feature>
<reference evidence="2 3" key="1">
    <citation type="journal article" date="2019" name="Environ. Microbiol.">
        <title>An active ?-lactamase is a part of an orchestrated cell wall stress resistance network of Bacillus subtilis and related rhizosphere species.</title>
        <authorList>
            <person name="Bucher T."/>
            <person name="Keren-Paz A."/>
            <person name="Hausser J."/>
            <person name="Olender T."/>
            <person name="Cytryn E."/>
            <person name="Kolodkin-Gal I."/>
        </authorList>
    </citation>
    <scope>NUCLEOTIDE SEQUENCE [LARGE SCALE GENOMIC DNA]</scope>
    <source>
        <strain evidence="2 3">I4</strain>
    </source>
</reference>
<dbReference type="Gene3D" id="3.40.50.2000">
    <property type="entry name" value="Glycogen Phosphorylase B"/>
    <property type="match status" value="2"/>
</dbReference>
<sequence>LDRLIYSNYSRVISISQKTQENLISWINSKQKSLEKYLVIENGINFKKFNESKPYLKSEINEILNEEKILLCMVGRFSKQKDQATLIKAMKSLSKDVHLLLIGEGPLKAQNEFLAKEIGLERRIHFLGFRNDVDRIYKTSDIVILSSKWEGFGLAAVEGMATGKPVIASDVTGLKEVVEGAGVLFKKGDSLDLAENINNLLINAEEYSKVSDKCLKRASNYNIEKMVEGYMNLYLKV</sequence>
<dbReference type="PANTHER" id="PTHR12526">
    <property type="entry name" value="GLYCOSYLTRANSFERASE"/>
    <property type="match status" value="1"/>
</dbReference>
<accession>A0A9X8ZC65</accession>
<dbReference type="RefSeq" id="WP_137024800.1">
    <property type="nucleotide sequence ID" value="NZ_SZNT01000792.1"/>
</dbReference>
<dbReference type="AlphaFoldDB" id="A0A9X8ZC65"/>
<dbReference type="CDD" id="cd03801">
    <property type="entry name" value="GT4_PimA-like"/>
    <property type="match status" value="1"/>
</dbReference>
<evidence type="ECO:0000259" key="1">
    <source>
        <dbReference type="Pfam" id="PF00534"/>
    </source>
</evidence>
<dbReference type="PANTHER" id="PTHR12526:SF630">
    <property type="entry name" value="GLYCOSYLTRANSFERASE"/>
    <property type="match status" value="1"/>
</dbReference>
<feature type="domain" description="Glycosyl transferase family 1" evidence="1">
    <location>
        <begin position="64"/>
        <end position="211"/>
    </location>
</feature>
<gene>
    <name evidence="2" type="ORF">FC678_25915</name>
</gene>
<dbReference type="InterPro" id="IPR001296">
    <property type="entry name" value="Glyco_trans_1"/>
</dbReference>
<name>A0A9X8ZC65_9BACI</name>
<dbReference type="Proteomes" id="UP000309170">
    <property type="component" value="Unassembled WGS sequence"/>
</dbReference>
<protein>
    <submittedName>
        <fullName evidence="2">Glycosyltransferase family 4 protein</fullName>
    </submittedName>
</protein>
<dbReference type="Pfam" id="PF00534">
    <property type="entry name" value="Glycos_transf_1"/>
    <property type="match status" value="1"/>
</dbReference>
<evidence type="ECO:0000313" key="3">
    <source>
        <dbReference type="Proteomes" id="UP000309170"/>
    </source>
</evidence>
<proteinExistence type="predicted"/>
<dbReference type="SUPFAM" id="SSF53756">
    <property type="entry name" value="UDP-Glycosyltransferase/glycogen phosphorylase"/>
    <property type="match status" value="1"/>
</dbReference>
<comment type="caution">
    <text evidence="2">The sequence shown here is derived from an EMBL/GenBank/DDBJ whole genome shotgun (WGS) entry which is preliminary data.</text>
</comment>
<dbReference type="GO" id="GO:0016757">
    <property type="term" value="F:glycosyltransferase activity"/>
    <property type="evidence" value="ECO:0007669"/>
    <property type="project" value="InterPro"/>
</dbReference>